<evidence type="ECO:0000256" key="3">
    <source>
        <dbReference type="ARBA" id="ARBA00022842"/>
    </source>
</evidence>
<dbReference type="PANTHER" id="PTHR45745:SF1">
    <property type="entry name" value="PHOSPHOGLUCOMUTASE 2B-RELATED"/>
    <property type="match status" value="1"/>
</dbReference>
<sequence length="789" mass="87666">MSRTPDSRLGAEPPPNETLDRAEKGIRSYLREKREKGELAENYYQDAINNVIPNLRDWYTDSAIDRLSPSLKLGIRDAVDHQRWEDLVNAFVRNVTFGTGGIRSLMAFDRASIHRLKDSTDRLKEKGLDARILKGPNTINNVVVLRTAYGVARYLVDRYGAAGSGAPKARAVVGYDSRVGGEAFAKIIAELFLAEGIVVYLFDEPVPYPEVTFAIPDLSADIGTFISASHNDYRYNGFKLSGPNGAQIPPEERNKILKEIQAARPGDIRLARLEEASAETLSRLYFLGGSETLPDKNYYGREGDLVDMHKRHVNQVKRFLLRKNPNGTMQGGADLHIVFAAFNGSGRRAVPRILRELGCNRIHSVTSLDPLNGLFPAFKSDPGEEQQPDPGDPRAARIALQELEKDELRYREKNIQGFIAWADADLLIGTDPDADRCGVIVKPPEPLAAVLRDRPSLRSTQARALVPADDVWALLLWYRLQFEIEQYGAVVAPESKFVALSHTTSDMIAQLARKYGLGVLKTWVGFGWLSNAVAQAWSDRPLPRIAEGKALESDEKCHMVFYDTTGMDPRGKINVATMEQSNGFSILGGPPANPERALGTDGHVRDKDGTFAALLVTEVAAYARQLGTDILSLLAQRVYADPDVGLFVNYYEPDPLDGEYPGLEGDSKKKKILDGTEALYQLAQKGGLRIGGRRVTSAKRYTTGKYDAANWPGFPDEGIRFYFESKFDYLTIRPSGTTNSLRFHVQFYAGTVGPDQVWQRRVALEEEAKGLITGLRERFNIPRPEGVEF</sequence>
<dbReference type="SUPFAM" id="SSF53738">
    <property type="entry name" value="Phosphoglucomutase, first 3 domains"/>
    <property type="match status" value="3"/>
</dbReference>
<dbReference type="GO" id="GO:0006166">
    <property type="term" value="P:purine ribonucleoside salvage"/>
    <property type="evidence" value="ECO:0007669"/>
    <property type="project" value="TreeGrafter"/>
</dbReference>
<comment type="caution">
    <text evidence="8">The sequence shown here is derived from an EMBL/GenBank/DDBJ whole genome shotgun (WGS) entry which is preliminary data.</text>
</comment>
<dbReference type="PANTHER" id="PTHR45745">
    <property type="entry name" value="PHOSPHOMANNOMUTASE 45A"/>
    <property type="match status" value="1"/>
</dbReference>
<organism evidence="8 9">
    <name type="scientific">Handelsmanbacteria sp. (strain RIFCSPLOWO2_12_FULL_64_10)</name>
    <dbReference type="NCBI Taxonomy" id="1817868"/>
    <lineage>
        <taxon>Bacteria</taxon>
        <taxon>Candidatus Handelsmaniibacteriota</taxon>
    </lineage>
</organism>
<proteinExistence type="inferred from homology"/>
<protein>
    <recommendedName>
        <fullName evidence="10">Alpha-D-phosphohexomutase alpha/beta/alpha domain-containing protein</fullName>
    </recommendedName>
</protein>
<dbReference type="Gene3D" id="3.40.120.10">
    <property type="entry name" value="Alpha-D-Glucose-1,6-Bisphosphate, subunit A, domain 3"/>
    <property type="match status" value="3"/>
</dbReference>
<dbReference type="Pfam" id="PF02879">
    <property type="entry name" value="PGM_PMM_II"/>
    <property type="match status" value="1"/>
</dbReference>
<dbReference type="Proteomes" id="UP000178606">
    <property type="component" value="Unassembled WGS sequence"/>
</dbReference>
<evidence type="ECO:0008006" key="10">
    <source>
        <dbReference type="Google" id="ProtNLM"/>
    </source>
</evidence>
<evidence type="ECO:0000256" key="1">
    <source>
        <dbReference type="ARBA" id="ARBA00010231"/>
    </source>
</evidence>
<name>A0A1F6D209_HANXR</name>
<dbReference type="EMBL" id="MFKF01000076">
    <property type="protein sequence ID" value="OGG55468.1"/>
    <property type="molecule type" value="Genomic_DNA"/>
</dbReference>
<reference evidence="8 9" key="1">
    <citation type="journal article" date="2016" name="Nat. Commun.">
        <title>Thousands of microbial genomes shed light on interconnected biogeochemical processes in an aquifer system.</title>
        <authorList>
            <person name="Anantharaman K."/>
            <person name="Brown C.T."/>
            <person name="Hug L.A."/>
            <person name="Sharon I."/>
            <person name="Castelle C.J."/>
            <person name="Probst A.J."/>
            <person name="Thomas B.C."/>
            <person name="Singh A."/>
            <person name="Wilkins M.J."/>
            <person name="Karaoz U."/>
            <person name="Brodie E.L."/>
            <person name="Williams K.H."/>
            <person name="Hubbard S.S."/>
            <person name="Banfield J.F."/>
        </authorList>
    </citation>
    <scope>NUCLEOTIDE SEQUENCE [LARGE SCALE GENOMIC DNA]</scope>
    <source>
        <strain evidence="9">RIFCSPLOWO2_12_FULL_64_10</strain>
    </source>
</reference>
<comment type="similarity">
    <text evidence="1">Belongs to the phosphohexose mutase family.</text>
</comment>
<evidence type="ECO:0000313" key="8">
    <source>
        <dbReference type="EMBL" id="OGG55468.1"/>
    </source>
</evidence>
<dbReference type="GO" id="GO:0008973">
    <property type="term" value="F:phosphopentomutase activity"/>
    <property type="evidence" value="ECO:0007669"/>
    <property type="project" value="TreeGrafter"/>
</dbReference>
<accession>A0A1F6D209</accession>
<evidence type="ECO:0000256" key="4">
    <source>
        <dbReference type="ARBA" id="ARBA00023235"/>
    </source>
</evidence>
<keyword evidence="4" id="KW-0413">Isomerase</keyword>
<gene>
    <name evidence="8" type="ORF">A3F84_01530</name>
</gene>
<dbReference type="InterPro" id="IPR005844">
    <property type="entry name" value="A-D-PHexomutase_a/b/a-I"/>
</dbReference>
<evidence type="ECO:0000256" key="2">
    <source>
        <dbReference type="ARBA" id="ARBA00022723"/>
    </source>
</evidence>
<keyword evidence="3" id="KW-0460">Magnesium</keyword>
<dbReference type="InterPro" id="IPR005845">
    <property type="entry name" value="A-D-PHexomutase_a/b/a-II"/>
</dbReference>
<evidence type="ECO:0000259" key="6">
    <source>
        <dbReference type="Pfam" id="PF02878"/>
    </source>
</evidence>
<feature type="domain" description="Alpha-D-phosphohexomutase alpha/beta/alpha" evidence="7">
    <location>
        <begin position="330"/>
        <end position="440"/>
    </location>
</feature>
<evidence type="ECO:0000313" key="9">
    <source>
        <dbReference type="Proteomes" id="UP000178606"/>
    </source>
</evidence>
<dbReference type="AlphaFoldDB" id="A0A1F6D209"/>
<dbReference type="GO" id="GO:0046872">
    <property type="term" value="F:metal ion binding"/>
    <property type="evidence" value="ECO:0007669"/>
    <property type="project" value="UniProtKB-KW"/>
</dbReference>
<evidence type="ECO:0000259" key="7">
    <source>
        <dbReference type="Pfam" id="PF02879"/>
    </source>
</evidence>
<keyword evidence="2" id="KW-0479">Metal-binding</keyword>
<dbReference type="InterPro" id="IPR016055">
    <property type="entry name" value="A-D-PHexomutase_a/b/a-I/II/III"/>
</dbReference>
<dbReference type="Pfam" id="PF02878">
    <property type="entry name" value="PGM_PMM_I"/>
    <property type="match status" value="1"/>
</dbReference>
<feature type="domain" description="Alpha-D-phosphohexomutase alpha/beta/alpha" evidence="6">
    <location>
        <begin position="130"/>
        <end position="263"/>
    </location>
</feature>
<feature type="region of interest" description="Disordered" evidence="5">
    <location>
        <begin position="1"/>
        <end position="23"/>
    </location>
</feature>
<dbReference type="GO" id="GO:0005975">
    <property type="term" value="P:carbohydrate metabolic process"/>
    <property type="evidence" value="ECO:0007669"/>
    <property type="project" value="InterPro"/>
</dbReference>
<evidence type="ECO:0000256" key="5">
    <source>
        <dbReference type="SAM" id="MobiDB-lite"/>
    </source>
</evidence>